<name>A0AAV2TYR3_CALDB</name>
<evidence type="ECO:0000313" key="5">
    <source>
        <dbReference type="Proteomes" id="UP001497525"/>
    </source>
</evidence>
<sequence length="448" mass="50385">MLLFLLPFITRTIVAFQVVPKEHDVWRPWTAVGENVTCDVGDLSKKINLEVNESSLPNSLKYRLSDACTGEQEKTCGERECVTEYYPSTTRLGFEADEGERPYGAYRCECERNEVGVEYIDQAGGLSVKYECVPRLQCDHCNAEHTVRCLRLGNGQATCLCEPEYTGEKCDLLKDGCAIPHDSASLPGDEACLVNKGNECKSVYQSLMYMCLCHPPYSEDKRLSFPNCMKNTTDTEIPVCLGFRPPPAESIPGPSIVMDSLHLGKVRMEDNNTICDCPDGWLGPHCTEERGESVLGSWSPWSTCNPDCILPTARMRYKQIEDLNAGMTRTTGIGYRSRFSRCNLDASDFCVGTFRFWRRCRVTSLCNSWTGPRLSTVVNEAIAEAMSEHDRANMHDRMDPIITTAAELSWEETHYANFIALAAALVFTCFTIWALELHYTVLYWSNSD</sequence>
<feature type="domain" description="EGF-like" evidence="3">
    <location>
        <begin position="159"/>
        <end position="170"/>
    </location>
</feature>
<feature type="transmembrane region" description="Helical" evidence="1">
    <location>
        <begin position="415"/>
        <end position="435"/>
    </location>
</feature>
<dbReference type="Proteomes" id="UP001497525">
    <property type="component" value="Unassembled WGS sequence"/>
</dbReference>
<dbReference type="InterPro" id="IPR000742">
    <property type="entry name" value="EGF"/>
</dbReference>
<accession>A0AAV2TYR3</accession>
<dbReference type="AlphaFoldDB" id="A0AAV2TYR3"/>
<feature type="signal peptide" evidence="2">
    <location>
        <begin position="1"/>
        <end position="15"/>
    </location>
</feature>
<evidence type="ECO:0000256" key="2">
    <source>
        <dbReference type="SAM" id="SignalP"/>
    </source>
</evidence>
<keyword evidence="1" id="KW-1133">Transmembrane helix</keyword>
<reference evidence="4" key="1">
    <citation type="submission" date="2024-06" db="EMBL/GenBank/DDBJ databases">
        <authorList>
            <person name="Liu X."/>
            <person name="Lenzi L."/>
            <person name="Haldenby T S."/>
            <person name="Uol C."/>
        </authorList>
    </citation>
    <scope>NUCLEOTIDE SEQUENCE</scope>
</reference>
<dbReference type="PROSITE" id="PS00022">
    <property type="entry name" value="EGF_1"/>
    <property type="match status" value="1"/>
</dbReference>
<evidence type="ECO:0000313" key="4">
    <source>
        <dbReference type="EMBL" id="CAL5141193.1"/>
    </source>
</evidence>
<keyword evidence="1" id="KW-0472">Membrane</keyword>
<gene>
    <name evidence="4" type="ORF">CDAUBV1_LOCUS16454</name>
</gene>
<comment type="caution">
    <text evidence="4">The sequence shown here is derived from an EMBL/GenBank/DDBJ whole genome shotgun (WGS) entry which is preliminary data.</text>
</comment>
<organism evidence="4 5">
    <name type="scientific">Calicophoron daubneyi</name>
    <name type="common">Rumen fluke</name>
    <name type="synonym">Paramphistomum daubneyi</name>
    <dbReference type="NCBI Taxonomy" id="300641"/>
    <lineage>
        <taxon>Eukaryota</taxon>
        <taxon>Metazoa</taxon>
        <taxon>Spiralia</taxon>
        <taxon>Lophotrochozoa</taxon>
        <taxon>Platyhelminthes</taxon>
        <taxon>Trematoda</taxon>
        <taxon>Digenea</taxon>
        <taxon>Plagiorchiida</taxon>
        <taxon>Pronocephalata</taxon>
        <taxon>Paramphistomoidea</taxon>
        <taxon>Paramphistomidae</taxon>
        <taxon>Calicophoron</taxon>
    </lineage>
</organism>
<dbReference type="EMBL" id="CAXLJL010000822">
    <property type="protein sequence ID" value="CAL5141193.1"/>
    <property type="molecule type" value="Genomic_DNA"/>
</dbReference>
<proteinExistence type="predicted"/>
<evidence type="ECO:0000256" key="1">
    <source>
        <dbReference type="SAM" id="Phobius"/>
    </source>
</evidence>
<keyword evidence="2" id="KW-0732">Signal</keyword>
<evidence type="ECO:0000259" key="3">
    <source>
        <dbReference type="PROSITE" id="PS00022"/>
    </source>
</evidence>
<keyword evidence="1" id="KW-0812">Transmembrane</keyword>
<protein>
    <recommendedName>
        <fullName evidence="3">EGF-like domain-containing protein</fullName>
    </recommendedName>
</protein>
<feature type="chain" id="PRO_5043607019" description="EGF-like domain-containing protein" evidence="2">
    <location>
        <begin position="16"/>
        <end position="448"/>
    </location>
</feature>